<reference evidence="4" key="1">
    <citation type="submission" date="2025-08" db="UniProtKB">
        <authorList>
            <consortium name="RefSeq"/>
        </authorList>
    </citation>
    <scope>IDENTIFICATION</scope>
    <source>
        <tissue evidence="4">Liver</tissue>
    </source>
</reference>
<evidence type="ECO:0000256" key="1">
    <source>
        <dbReference type="SAM" id="MobiDB-lite"/>
    </source>
</evidence>
<dbReference type="GeneID" id="101827535"/>
<dbReference type="RefSeq" id="XP_040603392.1">
    <property type="nucleotide sequence ID" value="XM_040747458.1"/>
</dbReference>
<evidence type="ECO:0000256" key="2">
    <source>
        <dbReference type="SAM" id="Phobius"/>
    </source>
</evidence>
<evidence type="ECO:0000313" key="3">
    <source>
        <dbReference type="Proteomes" id="UP000886700"/>
    </source>
</evidence>
<feature type="compositionally biased region" description="Polar residues" evidence="1">
    <location>
        <begin position="25"/>
        <end position="37"/>
    </location>
</feature>
<gene>
    <name evidence="4" type="primary">Ms4a10</name>
</gene>
<organism evidence="3 4">
    <name type="scientific">Mesocricetus auratus</name>
    <name type="common">Golden hamster</name>
    <dbReference type="NCBI Taxonomy" id="10036"/>
    <lineage>
        <taxon>Eukaryota</taxon>
        <taxon>Metazoa</taxon>
        <taxon>Chordata</taxon>
        <taxon>Craniata</taxon>
        <taxon>Vertebrata</taxon>
        <taxon>Euteleostomi</taxon>
        <taxon>Mammalia</taxon>
        <taxon>Eutheria</taxon>
        <taxon>Euarchontoglires</taxon>
        <taxon>Glires</taxon>
        <taxon>Rodentia</taxon>
        <taxon>Myomorpha</taxon>
        <taxon>Muroidea</taxon>
        <taxon>Cricetidae</taxon>
        <taxon>Cricetinae</taxon>
        <taxon>Mesocricetus</taxon>
    </lineage>
</organism>
<keyword evidence="2" id="KW-0812">Transmembrane</keyword>
<evidence type="ECO:0000313" key="4">
    <source>
        <dbReference type="RefSeq" id="XP_040603392.1"/>
    </source>
</evidence>
<dbReference type="Proteomes" id="UP000886700">
    <property type="component" value="Unplaced"/>
</dbReference>
<protein>
    <submittedName>
        <fullName evidence="4">Membrane-spanning 4-domains subfamily A member 10 isoform X2</fullName>
    </submittedName>
</protein>
<accession>A0ABM2XKY0</accession>
<name>A0ABM2XKY0_MESAU</name>
<feature type="compositionally biased region" description="Low complexity" evidence="1">
    <location>
        <begin position="41"/>
        <end position="52"/>
    </location>
</feature>
<keyword evidence="2" id="KW-1133">Transmembrane helix</keyword>
<keyword evidence="2" id="KW-0472">Membrane</keyword>
<proteinExistence type="predicted"/>
<keyword evidence="3" id="KW-1185">Reference proteome</keyword>
<feature type="region of interest" description="Disordered" evidence="1">
    <location>
        <begin position="1"/>
        <end position="63"/>
    </location>
</feature>
<feature type="transmembrane region" description="Helical" evidence="2">
    <location>
        <begin position="93"/>
        <end position="116"/>
    </location>
</feature>
<feature type="compositionally biased region" description="Basic and acidic residues" evidence="1">
    <location>
        <begin position="54"/>
        <end position="63"/>
    </location>
</feature>
<feature type="compositionally biased region" description="Polar residues" evidence="1">
    <location>
        <begin position="1"/>
        <end position="12"/>
    </location>
</feature>
<sequence length="187" mass="20663">MVRQGRSPQQRFQVRPMAAQAPAVISSSGNEKGSQRQGLGPAQPVQKVAQPQHRAPDGHLEKPQERSGLLQKLGFLISGILTMTTVAFPKTSLKILCVAANVISFFCALAGLFVMAKDLFLESPFPWPIWRPYPNSTVYIQRLELTVFCCTFLEIFLTGPTAITACKIERLRVEDDTPLVPDTPVEL</sequence>